<reference evidence="2 3" key="1">
    <citation type="submission" date="2019-10" db="EMBL/GenBank/DDBJ databases">
        <title>Taxonomy of Antarctic Massilia spp.: description of Massilia rubra sp. nov., Massilia aquatica sp. nov., Massilia mucilaginosa sp. nov., Massilia frigida sp. nov. isolated from streams, lakes and regoliths.</title>
        <authorList>
            <person name="Holochova P."/>
            <person name="Sedlacek I."/>
            <person name="Kralova S."/>
            <person name="Maslanova I."/>
            <person name="Busse H.-J."/>
            <person name="Stankova E."/>
            <person name="Vrbovska V."/>
            <person name="Kovarovic V."/>
            <person name="Bartak M."/>
            <person name="Svec P."/>
            <person name="Pantucek R."/>
        </authorList>
    </citation>
    <scope>NUCLEOTIDE SEQUENCE [LARGE SCALE GENOMIC DNA]</scope>
    <source>
        <strain evidence="2 3">CCM 8733</strain>
    </source>
</reference>
<keyword evidence="3" id="KW-1185">Reference proteome</keyword>
<protein>
    <submittedName>
        <fullName evidence="2">PEP-CTERM sorting domain-containing protein</fullName>
    </submittedName>
</protein>
<evidence type="ECO:0000313" key="2">
    <source>
        <dbReference type="EMBL" id="NHZ92128.1"/>
    </source>
</evidence>
<dbReference type="NCBIfam" id="TIGR02595">
    <property type="entry name" value="PEP_CTERM"/>
    <property type="match status" value="1"/>
</dbReference>
<feature type="signal peptide" evidence="1">
    <location>
        <begin position="1"/>
        <end position="26"/>
    </location>
</feature>
<dbReference type="InterPro" id="IPR013424">
    <property type="entry name" value="Ice-binding_C"/>
</dbReference>
<sequence>MFDIKKIITKALLAVTFALGATAAWAGPSYHVSIDSSKFVGNGGAMYFSFNSVQAATSAFADVTNFSGAFEDEILRGGSVLGDIPGLVTFANSGADNYLMQSVVLGGIFGFDVHFRGDFETVAGSFGALFGVALVDLDTGEYYGGNGNLVEFQLTPPGVVDVDNPTRIVTVTPLLPPTSVPEPSDLLLVMTGLGLVAFVRRRSGKAAR</sequence>
<evidence type="ECO:0000313" key="3">
    <source>
        <dbReference type="Proteomes" id="UP000609726"/>
    </source>
</evidence>
<feature type="chain" id="PRO_5045263817" evidence="1">
    <location>
        <begin position="27"/>
        <end position="208"/>
    </location>
</feature>
<gene>
    <name evidence="2" type="ORF">F2P45_24435</name>
</gene>
<name>A0ABX0NZC5_9BURK</name>
<accession>A0ABX0NZC5</accession>
<organism evidence="2 3">
    <name type="scientific">Massilia mucilaginosa</name>
    <dbReference type="NCBI Taxonomy" id="2609282"/>
    <lineage>
        <taxon>Bacteria</taxon>
        <taxon>Pseudomonadati</taxon>
        <taxon>Pseudomonadota</taxon>
        <taxon>Betaproteobacteria</taxon>
        <taxon>Burkholderiales</taxon>
        <taxon>Oxalobacteraceae</taxon>
        <taxon>Telluria group</taxon>
        <taxon>Massilia</taxon>
    </lineage>
</organism>
<comment type="caution">
    <text evidence="2">The sequence shown here is derived from an EMBL/GenBank/DDBJ whole genome shotgun (WGS) entry which is preliminary data.</text>
</comment>
<keyword evidence="1" id="KW-0732">Signal</keyword>
<dbReference type="EMBL" id="WHJH01000040">
    <property type="protein sequence ID" value="NHZ92128.1"/>
    <property type="molecule type" value="Genomic_DNA"/>
</dbReference>
<dbReference type="Proteomes" id="UP000609726">
    <property type="component" value="Unassembled WGS sequence"/>
</dbReference>
<proteinExistence type="predicted"/>
<dbReference type="RefSeq" id="WP_166880741.1">
    <property type="nucleotide sequence ID" value="NZ_WHJH01000040.1"/>
</dbReference>
<dbReference type="NCBIfam" id="NF038129">
    <property type="entry name" value="PEP_NF038129"/>
    <property type="match status" value="1"/>
</dbReference>
<evidence type="ECO:0000256" key="1">
    <source>
        <dbReference type="SAM" id="SignalP"/>
    </source>
</evidence>